<name>A0A7D6VZ97_9CLOT</name>
<feature type="transmembrane region" description="Helical" evidence="6">
    <location>
        <begin position="167"/>
        <end position="186"/>
    </location>
</feature>
<evidence type="ECO:0000256" key="6">
    <source>
        <dbReference type="SAM" id="Phobius"/>
    </source>
</evidence>
<protein>
    <recommendedName>
        <fullName evidence="9">Oligosaccharide flippase family protein</fullName>
    </recommendedName>
</protein>
<feature type="transmembrane region" description="Helical" evidence="6">
    <location>
        <begin position="85"/>
        <end position="105"/>
    </location>
</feature>
<feature type="transmembrane region" description="Helical" evidence="6">
    <location>
        <begin position="111"/>
        <end position="131"/>
    </location>
</feature>
<keyword evidence="3 6" id="KW-0812">Transmembrane</keyword>
<dbReference type="PANTHER" id="PTHR30250:SF11">
    <property type="entry name" value="O-ANTIGEN TRANSPORTER-RELATED"/>
    <property type="match status" value="1"/>
</dbReference>
<evidence type="ECO:0000256" key="5">
    <source>
        <dbReference type="ARBA" id="ARBA00023136"/>
    </source>
</evidence>
<feature type="transmembrane region" description="Helical" evidence="6">
    <location>
        <begin position="317"/>
        <end position="333"/>
    </location>
</feature>
<dbReference type="Proteomes" id="UP000512286">
    <property type="component" value="Chromosome"/>
</dbReference>
<feature type="transmembrane region" description="Helical" evidence="6">
    <location>
        <begin position="240"/>
        <end position="264"/>
    </location>
</feature>
<feature type="transmembrane region" description="Helical" evidence="6">
    <location>
        <begin position="44"/>
        <end position="65"/>
    </location>
</feature>
<evidence type="ECO:0000256" key="2">
    <source>
        <dbReference type="ARBA" id="ARBA00022475"/>
    </source>
</evidence>
<evidence type="ECO:0000313" key="7">
    <source>
        <dbReference type="EMBL" id="QLY79105.1"/>
    </source>
</evidence>
<dbReference type="PANTHER" id="PTHR30250">
    <property type="entry name" value="PST FAMILY PREDICTED COLANIC ACID TRANSPORTER"/>
    <property type="match status" value="1"/>
</dbReference>
<feature type="transmembrane region" description="Helical" evidence="6">
    <location>
        <begin position="276"/>
        <end position="297"/>
    </location>
</feature>
<evidence type="ECO:0000256" key="4">
    <source>
        <dbReference type="ARBA" id="ARBA00022989"/>
    </source>
</evidence>
<reference evidence="7 8" key="1">
    <citation type="submission" date="2020-07" db="EMBL/GenBank/DDBJ databases">
        <title>Electron transfer.</title>
        <authorList>
            <person name="Huang L."/>
            <person name="Liu X."/>
            <person name="Zhou S."/>
        </authorList>
    </citation>
    <scope>NUCLEOTIDE SEQUENCE [LARGE SCALE GENOMIC DNA]</scope>
    <source>
        <strain evidence="7 8">Lx1</strain>
    </source>
</reference>
<organism evidence="7 8">
    <name type="scientific">Clostridium intestinale</name>
    <dbReference type="NCBI Taxonomy" id="36845"/>
    <lineage>
        <taxon>Bacteria</taxon>
        <taxon>Bacillati</taxon>
        <taxon>Bacillota</taxon>
        <taxon>Clostridia</taxon>
        <taxon>Eubacteriales</taxon>
        <taxon>Clostridiaceae</taxon>
        <taxon>Clostridium</taxon>
    </lineage>
</organism>
<gene>
    <name evidence="7" type="ORF">HZF06_18760</name>
</gene>
<evidence type="ECO:0000256" key="1">
    <source>
        <dbReference type="ARBA" id="ARBA00004651"/>
    </source>
</evidence>
<evidence type="ECO:0000256" key="3">
    <source>
        <dbReference type="ARBA" id="ARBA00022692"/>
    </source>
</evidence>
<evidence type="ECO:0008006" key="9">
    <source>
        <dbReference type="Google" id="ProtNLM"/>
    </source>
</evidence>
<dbReference type="EMBL" id="CP059378">
    <property type="protein sequence ID" value="QLY79105.1"/>
    <property type="molecule type" value="Genomic_DNA"/>
</dbReference>
<accession>A0A7D6VZ97</accession>
<comment type="subcellular location">
    <subcellularLocation>
        <location evidence="1">Cell membrane</location>
        <topology evidence="1">Multi-pass membrane protein</topology>
    </subcellularLocation>
</comment>
<dbReference type="GO" id="GO:0005886">
    <property type="term" value="C:plasma membrane"/>
    <property type="evidence" value="ECO:0007669"/>
    <property type="project" value="UniProtKB-SubCell"/>
</dbReference>
<feature type="transmembrane region" description="Helical" evidence="6">
    <location>
        <begin position="143"/>
        <end position="161"/>
    </location>
</feature>
<keyword evidence="5 6" id="KW-0472">Membrane</keyword>
<proteinExistence type="predicted"/>
<sequence length="401" mass="45073">MNLIKAKKLIFDFGINILASFAITVTLQILIYPLIAKNVSIETYGIILTIMGIVNTIIVALGNTLNNVRLVQNQDYESRKELGDFNIILIATSIVGVIISIIVMLTLKNISILNILLITLSIVFGIARSYYLVGYRINLNFLFNLYCNLVISLGYLIGFVIFHYTNIWSVIFLIGEIFGCFFLFLTTDVVREPLKITTIFRKTLSKYFILIATGAMATILTYMDRLIIFPVLGGEAVSTFTVASFFGKTIGMVMIPISGVLLGYYSQKSFKFTIKIFWLINIVIIVFSAIFFAVSLVLSSWVTKLLYPTLFESAKEYIIIANLAAIIGMISNITQPSVLKFAPMFWQLIIQGIYSIIYIGLGTFMLKLYGIYGFCVGIMIANVFKLILLYIIGNFYIKRGI</sequence>
<feature type="transmembrane region" description="Helical" evidence="6">
    <location>
        <begin position="371"/>
        <end position="397"/>
    </location>
</feature>
<dbReference type="AlphaFoldDB" id="A0A7D6VZ97"/>
<feature type="transmembrane region" description="Helical" evidence="6">
    <location>
        <begin position="9"/>
        <end position="32"/>
    </location>
</feature>
<feature type="transmembrane region" description="Helical" evidence="6">
    <location>
        <begin position="345"/>
        <end position="365"/>
    </location>
</feature>
<keyword evidence="4 6" id="KW-1133">Transmembrane helix</keyword>
<dbReference type="KEGG" id="cint:HZF06_18760"/>
<dbReference type="RefSeq" id="WP_181601328.1">
    <property type="nucleotide sequence ID" value="NZ_CP059378.1"/>
</dbReference>
<keyword evidence="2" id="KW-1003">Cell membrane</keyword>
<feature type="transmembrane region" description="Helical" evidence="6">
    <location>
        <begin position="207"/>
        <end position="228"/>
    </location>
</feature>
<evidence type="ECO:0000313" key="8">
    <source>
        <dbReference type="Proteomes" id="UP000512286"/>
    </source>
</evidence>
<dbReference type="InterPro" id="IPR050833">
    <property type="entry name" value="Poly_Biosynth_Transport"/>
</dbReference>